<reference evidence="2" key="1">
    <citation type="journal article" date="2023" name="Mol. Phylogenet. Evol.">
        <title>Genome-scale phylogeny and comparative genomics of the fungal order Sordariales.</title>
        <authorList>
            <person name="Hensen N."/>
            <person name="Bonometti L."/>
            <person name="Westerberg I."/>
            <person name="Brannstrom I.O."/>
            <person name="Guillou S."/>
            <person name="Cros-Aarteil S."/>
            <person name="Calhoun S."/>
            <person name="Haridas S."/>
            <person name="Kuo A."/>
            <person name="Mondo S."/>
            <person name="Pangilinan J."/>
            <person name="Riley R."/>
            <person name="LaButti K."/>
            <person name="Andreopoulos B."/>
            <person name="Lipzen A."/>
            <person name="Chen C."/>
            <person name="Yan M."/>
            <person name="Daum C."/>
            <person name="Ng V."/>
            <person name="Clum A."/>
            <person name="Steindorff A."/>
            <person name="Ohm R.A."/>
            <person name="Martin F."/>
            <person name="Silar P."/>
            <person name="Natvig D.O."/>
            <person name="Lalanne C."/>
            <person name="Gautier V."/>
            <person name="Ament-Velasquez S.L."/>
            <person name="Kruys A."/>
            <person name="Hutchinson M.I."/>
            <person name="Powell A.J."/>
            <person name="Barry K."/>
            <person name="Miller A.N."/>
            <person name="Grigoriev I.V."/>
            <person name="Debuchy R."/>
            <person name="Gladieux P."/>
            <person name="Hiltunen Thoren M."/>
            <person name="Johannesson H."/>
        </authorList>
    </citation>
    <scope>NUCLEOTIDE SEQUENCE</scope>
    <source>
        <strain evidence="2">CBS 168.71</strain>
    </source>
</reference>
<organism evidence="2 3">
    <name type="scientific">Chaetomium fimeti</name>
    <dbReference type="NCBI Taxonomy" id="1854472"/>
    <lineage>
        <taxon>Eukaryota</taxon>
        <taxon>Fungi</taxon>
        <taxon>Dikarya</taxon>
        <taxon>Ascomycota</taxon>
        <taxon>Pezizomycotina</taxon>
        <taxon>Sordariomycetes</taxon>
        <taxon>Sordariomycetidae</taxon>
        <taxon>Sordariales</taxon>
        <taxon>Chaetomiaceae</taxon>
        <taxon>Chaetomium</taxon>
    </lineage>
</organism>
<evidence type="ECO:0000313" key="3">
    <source>
        <dbReference type="Proteomes" id="UP001278766"/>
    </source>
</evidence>
<evidence type="ECO:0000256" key="1">
    <source>
        <dbReference type="SAM" id="SignalP"/>
    </source>
</evidence>
<dbReference type="EMBL" id="JAUEPN010000005">
    <property type="protein sequence ID" value="KAK3294500.1"/>
    <property type="molecule type" value="Genomic_DNA"/>
</dbReference>
<sequence length="129" mass="14398">MKSMLIHSINFILAIGYIHGHATKPCHAIDGEDSGKQGESAPAREGELVSWQLGWCFWGASPFGAARLSPSPRMRVLPSPLCMYKSCRMRRSFTEECFSHDQKRHLGIPFSLIPASCPFLINTKLHSLL</sequence>
<accession>A0AAE0LRE6</accession>
<dbReference type="RefSeq" id="XP_062658014.1">
    <property type="nucleotide sequence ID" value="XM_062799026.1"/>
</dbReference>
<gene>
    <name evidence="2" type="ORF">B0H64DRAFT_188882</name>
</gene>
<comment type="caution">
    <text evidence="2">The sequence shown here is derived from an EMBL/GenBank/DDBJ whole genome shotgun (WGS) entry which is preliminary data.</text>
</comment>
<evidence type="ECO:0008006" key="4">
    <source>
        <dbReference type="Google" id="ProtNLM"/>
    </source>
</evidence>
<keyword evidence="3" id="KW-1185">Reference proteome</keyword>
<protein>
    <recommendedName>
        <fullName evidence="4">Secreted protein</fullName>
    </recommendedName>
</protein>
<proteinExistence type="predicted"/>
<feature type="signal peptide" evidence="1">
    <location>
        <begin position="1"/>
        <end position="20"/>
    </location>
</feature>
<evidence type="ECO:0000313" key="2">
    <source>
        <dbReference type="EMBL" id="KAK3294500.1"/>
    </source>
</evidence>
<name>A0AAE0LRE6_9PEZI</name>
<keyword evidence="1" id="KW-0732">Signal</keyword>
<dbReference type="GeneID" id="87835974"/>
<dbReference type="AlphaFoldDB" id="A0AAE0LRE6"/>
<reference evidence="2" key="2">
    <citation type="submission" date="2023-06" db="EMBL/GenBank/DDBJ databases">
        <authorList>
            <consortium name="Lawrence Berkeley National Laboratory"/>
            <person name="Haridas S."/>
            <person name="Hensen N."/>
            <person name="Bonometti L."/>
            <person name="Westerberg I."/>
            <person name="Brannstrom I.O."/>
            <person name="Guillou S."/>
            <person name="Cros-Aarteil S."/>
            <person name="Calhoun S."/>
            <person name="Kuo A."/>
            <person name="Mondo S."/>
            <person name="Pangilinan J."/>
            <person name="Riley R."/>
            <person name="Labutti K."/>
            <person name="Andreopoulos B."/>
            <person name="Lipzen A."/>
            <person name="Chen C."/>
            <person name="Yanf M."/>
            <person name="Daum C."/>
            <person name="Ng V."/>
            <person name="Clum A."/>
            <person name="Steindorff A."/>
            <person name="Ohm R."/>
            <person name="Martin F."/>
            <person name="Silar P."/>
            <person name="Natvig D."/>
            <person name="Lalanne C."/>
            <person name="Gautier V."/>
            <person name="Ament-Velasquez S.L."/>
            <person name="Kruys A."/>
            <person name="Hutchinson M.I."/>
            <person name="Powell A.J."/>
            <person name="Barry K."/>
            <person name="Miller A.N."/>
            <person name="Grigoriev I.V."/>
            <person name="Debuchy R."/>
            <person name="Gladieux P."/>
            <person name="Thoren M.H."/>
            <person name="Johannesson H."/>
        </authorList>
    </citation>
    <scope>NUCLEOTIDE SEQUENCE</scope>
    <source>
        <strain evidence="2">CBS 168.71</strain>
    </source>
</reference>
<feature type="chain" id="PRO_5042290927" description="Secreted protein" evidence="1">
    <location>
        <begin position="21"/>
        <end position="129"/>
    </location>
</feature>
<dbReference type="Proteomes" id="UP001278766">
    <property type="component" value="Unassembled WGS sequence"/>
</dbReference>